<dbReference type="EMBL" id="MKIQ01000003">
    <property type="protein sequence ID" value="OFI47707.1"/>
    <property type="molecule type" value="Genomic_DNA"/>
</dbReference>
<protein>
    <recommendedName>
        <fullName evidence="2">Stress response regulator gls24 homolog</fullName>
    </recommendedName>
</protein>
<evidence type="ECO:0000256" key="1">
    <source>
        <dbReference type="ARBA" id="ARBA00005721"/>
    </source>
</evidence>
<dbReference type="RefSeq" id="WP_070787105.1">
    <property type="nucleotide sequence ID" value="NZ_MKIQ01000003.1"/>
</dbReference>
<gene>
    <name evidence="4" type="ORF">BG262_08380</name>
</gene>
<feature type="compositionally biased region" description="Basic and acidic residues" evidence="3">
    <location>
        <begin position="177"/>
        <end position="211"/>
    </location>
</feature>
<feature type="region of interest" description="Disordered" evidence="3">
    <location>
        <begin position="157"/>
        <end position="211"/>
    </location>
</feature>
<comment type="caution">
    <text evidence="4">The sequence shown here is derived from an EMBL/GenBank/DDBJ whole genome shotgun (WGS) entry which is preliminary data.</text>
</comment>
<keyword evidence="5" id="KW-1185">Reference proteome</keyword>
<name>A0A9Q5JIB5_9LACT</name>
<evidence type="ECO:0000256" key="2">
    <source>
        <dbReference type="ARBA" id="ARBA00039575"/>
    </source>
</evidence>
<accession>A0A9Q5JIB5</accession>
<dbReference type="Pfam" id="PF03780">
    <property type="entry name" value="Asp23"/>
    <property type="match status" value="1"/>
</dbReference>
<organism evidence="4 5">
    <name type="scientific">Floricoccus penangensis</name>
    <dbReference type="NCBI Taxonomy" id="1859475"/>
    <lineage>
        <taxon>Bacteria</taxon>
        <taxon>Bacillati</taxon>
        <taxon>Bacillota</taxon>
        <taxon>Bacilli</taxon>
        <taxon>Lactobacillales</taxon>
        <taxon>Streptococcaceae</taxon>
        <taxon>Floricoccus</taxon>
    </lineage>
</organism>
<dbReference type="OrthoDB" id="9808942at2"/>
<feature type="compositionally biased region" description="Basic and acidic residues" evidence="3">
    <location>
        <begin position="157"/>
        <end position="168"/>
    </location>
</feature>
<feature type="compositionally biased region" description="Low complexity" evidence="3">
    <location>
        <begin position="1"/>
        <end position="24"/>
    </location>
</feature>
<dbReference type="Proteomes" id="UP000177273">
    <property type="component" value="Unassembled WGS sequence"/>
</dbReference>
<feature type="compositionally biased region" description="Polar residues" evidence="3">
    <location>
        <begin position="25"/>
        <end position="36"/>
    </location>
</feature>
<evidence type="ECO:0000313" key="5">
    <source>
        <dbReference type="Proteomes" id="UP000177273"/>
    </source>
</evidence>
<dbReference type="Gene3D" id="6.10.140.1430">
    <property type="match status" value="1"/>
</dbReference>
<dbReference type="InterPro" id="IPR005531">
    <property type="entry name" value="Asp23"/>
</dbReference>
<dbReference type="PANTHER" id="PTHR34297:SF3">
    <property type="entry name" value="ALKALINE SHOCK PROTEIN 23"/>
    <property type="match status" value="1"/>
</dbReference>
<comment type="similarity">
    <text evidence="1">Belongs to the asp23 family.</text>
</comment>
<sequence>MSNDNKNTNTQSTQSNSNQSNSNNAQVASVTEDNKNTSGQLTFDDKVLKKIIGIALAEVDGLLDVDGGFFSNLAGKIVNSNDPTKGIEVEVGKEQIAVDMKAIVEYGRNIQSIYENMQKVISDQVKKMTGLDLVELNVDVVDIQSAEEFEKKSETIQDKVNDAKDSASDKANNAKNKVSDKASDVKDKASDAKGKVQDSVDNATKESSRVK</sequence>
<reference evidence="5" key="1">
    <citation type="submission" date="2016-09" db="EMBL/GenBank/DDBJ databases">
        <title>Draft genome sequence of a novel species of the family Streptococcaceae isolated from flowers.</title>
        <authorList>
            <person name="Chuah L.-O."/>
            <person name="Yap K.-P."/>
            <person name="Thong K.L."/>
            <person name="Liong M.T."/>
            <person name="Ahmad R."/>
            <person name="Rusul G."/>
        </authorList>
    </citation>
    <scope>NUCLEOTIDE SEQUENCE [LARGE SCALE GENOMIC DNA]</scope>
    <source>
        <strain evidence="5">HibF3</strain>
    </source>
</reference>
<proteinExistence type="inferred from homology"/>
<evidence type="ECO:0000256" key="3">
    <source>
        <dbReference type="SAM" id="MobiDB-lite"/>
    </source>
</evidence>
<dbReference type="PANTHER" id="PTHR34297">
    <property type="entry name" value="HYPOTHETICAL CYTOSOLIC PROTEIN-RELATED"/>
    <property type="match status" value="1"/>
</dbReference>
<feature type="region of interest" description="Disordered" evidence="3">
    <location>
        <begin position="1"/>
        <end position="36"/>
    </location>
</feature>
<evidence type="ECO:0000313" key="4">
    <source>
        <dbReference type="EMBL" id="OFI47707.1"/>
    </source>
</evidence>
<dbReference type="AlphaFoldDB" id="A0A9Q5JIB5"/>